<dbReference type="GO" id="GO:0016740">
    <property type="term" value="F:transferase activity"/>
    <property type="evidence" value="ECO:0007669"/>
    <property type="project" value="UniProtKB-KW"/>
</dbReference>
<accession>C0GHI3</accession>
<dbReference type="eggNOG" id="COG1216">
    <property type="taxonomic scope" value="Bacteria"/>
</dbReference>
<dbReference type="InterPro" id="IPR050834">
    <property type="entry name" value="Glycosyltransf_2"/>
</dbReference>
<dbReference type="OrthoDB" id="9812302at2"/>
<dbReference type="PANTHER" id="PTHR43685:SF2">
    <property type="entry name" value="GLYCOSYLTRANSFERASE 2-LIKE DOMAIN-CONTAINING PROTEIN"/>
    <property type="match status" value="1"/>
</dbReference>
<dbReference type="EMBL" id="ACJM01000009">
    <property type="protein sequence ID" value="EEG77189.1"/>
    <property type="molecule type" value="Genomic_DNA"/>
</dbReference>
<proteinExistence type="predicted"/>
<feature type="domain" description="Glycosyltransferase 2-like" evidence="1">
    <location>
        <begin position="6"/>
        <end position="138"/>
    </location>
</feature>
<dbReference type="PANTHER" id="PTHR43685">
    <property type="entry name" value="GLYCOSYLTRANSFERASE"/>
    <property type="match status" value="1"/>
</dbReference>
<organism evidence="2 3">
    <name type="scientific">Dethiobacter alkaliphilus AHT 1</name>
    <dbReference type="NCBI Taxonomy" id="555088"/>
    <lineage>
        <taxon>Bacteria</taxon>
        <taxon>Bacillati</taxon>
        <taxon>Bacillota</taxon>
        <taxon>Dethiobacteria</taxon>
        <taxon>Dethiobacterales</taxon>
        <taxon>Dethiobacteraceae</taxon>
        <taxon>Dethiobacter</taxon>
    </lineage>
</organism>
<keyword evidence="3" id="KW-1185">Reference proteome</keyword>
<dbReference type="InterPro" id="IPR029044">
    <property type="entry name" value="Nucleotide-diphossugar_trans"/>
</dbReference>
<evidence type="ECO:0000313" key="2">
    <source>
        <dbReference type="EMBL" id="EEG77189.1"/>
    </source>
</evidence>
<reference evidence="2 3" key="1">
    <citation type="submission" date="2009-02" db="EMBL/GenBank/DDBJ databases">
        <title>Sequencing of the draft genome and assembly of Dethiobacter alkaliphilus AHT 1.</title>
        <authorList>
            <consortium name="US DOE Joint Genome Institute (JGI-PGF)"/>
            <person name="Lucas S."/>
            <person name="Copeland A."/>
            <person name="Lapidus A."/>
            <person name="Glavina del Rio T."/>
            <person name="Dalin E."/>
            <person name="Tice H."/>
            <person name="Bruce D."/>
            <person name="Goodwin L."/>
            <person name="Pitluck S."/>
            <person name="Larimer F."/>
            <person name="Land M.L."/>
            <person name="Hauser L."/>
            <person name="Muyzer G."/>
        </authorList>
    </citation>
    <scope>NUCLEOTIDE SEQUENCE [LARGE SCALE GENOMIC DNA]</scope>
    <source>
        <strain evidence="2 3">AHT 1</strain>
    </source>
</reference>
<dbReference type="Gene3D" id="3.90.550.10">
    <property type="entry name" value="Spore Coat Polysaccharide Biosynthesis Protein SpsA, Chain A"/>
    <property type="match status" value="1"/>
</dbReference>
<evidence type="ECO:0000313" key="3">
    <source>
        <dbReference type="Proteomes" id="UP000006443"/>
    </source>
</evidence>
<dbReference type="RefSeq" id="WP_008516966.1">
    <property type="nucleotide sequence ID" value="NZ_ACJM01000009.1"/>
</dbReference>
<dbReference type="SUPFAM" id="SSF53448">
    <property type="entry name" value="Nucleotide-diphospho-sugar transferases"/>
    <property type="match status" value="1"/>
</dbReference>
<protein>
    <submittedName>
        <fullName evidence="2">Glycosyl transferase family 2</fullName>
    </submittedName>
</protein>
<name>C0GHI3_DETAL</name>
<dbReference type="Proteomes" id="UP000006443">
    <property type="component" value="Unassembled WGS sequence"/>
</dbReference>
<dbReference type="AlphaFoldDB" id="C0GHI3"/>
<keyword evidence="2" id="KW-0808">Transferase</keyword>
<dbReference type="Pfam" id="PF00535">
    <property type="entry name" value="Glycos_transf_2"/>
    <property type="match status" value="1"/>
</dbReference>
<dbReference type="InterPro" id="IPR001173">
    <property type="entry name" value="Glyco_trans_2-like"/>
</dbReference>
<dbReference type="STRING" id="555088.DealDRAFT_1942"/>
<dbReference type="CDD" id="cd00761">
    <property type="entry name" value="Glyco_tranf_GTA_type"/>
    <property type="match status" value="1"/>
</dbReference>
<evidence type="ECO:0000259" key="1">
    <source>
        <dbReference type="Pfam" id="PF00535"/>
    </source>
</evidence>
<gene>
    <name evidence="2" type="ORF">DealDRAFT_1942</name>
</gene>
<sequence>MSLEFSVVIPTYNRSNQLSLTLAALEMQSFPREKFEVIVVDDGSTDATKDLLMKYRARYKFTFVSENTRRGPAAARNLGISQARGKYVLFCDADYLVLPDLLQSHYLYHSKYKNIVLSDTPYCYTGIYTQYFPDFSPWEKKQMQYFLEKTGLWKKEFLRAEEPIDIITPEDILRNMEKIKLVLGGNFLTAELENELLKTDVAPWLLFITRCVSVKKEPLLKAGGFDERLVRGAGEDWELGYRLHRLGLSFLSVNKVTGFHQEHPHAYRTLDKNFLPFYKVLHEKFGSEDPELLLLSIWDSSDEIFGDIPKYKNTLRLLKEKDALPDKTRHMADLLIKSCKR</sequence>
<comment type="caution">
    <text evidence="2">The sequence shown here is derived from an EMBL/GenBank/DDBJ whole genome shotgun (WGS) entry which is preliminary data.</text>
</comment>